<protein>
    <submittedName>
        <fullName evidence="1">Uncharacterized protein</fullName>
    </submittedName>
</protein>
<evidence type="ECO:0000313" key="1">
    <source>
        <dbReference type="EMBL" id="SHM42947.1"/>
    </source>
</evidence>
<proteinExistence type="predicted"/>
<keyword evidence="2" id="KW-1185">Reference proteome</keyword>
<evidence type="ECO:0000313" key="2">
    <source>
        <dbReference type="Proteomes" id="UP000184513"/>
    </source>
</evidence>
<accession>A0A1M7IRG2</accession>
<sequence length="114" mass="13236">MPKMPLHSLLHLLPIPLNSPGPESLPFFVLLAHIGCVRIPIYRCGLYLQLTKQQVPEKYRKARTNIRKIGFSDGESKNQKIYMFTIIDVRGYAKWKLVDAKTDDQNYSLIWKYG</sequence>
<dbReference type="EMBL" id="FRCY01000001">
    <property type="protein sequence ID" value="SHM42947.1"/>
    <property type="molecule type" value="Genomic_DNA"/>
</dbReference>
<dbReference type="Proteomes" id="UP000184513">
    <property type="component" value="Unassembled WGS sequence"/>
</dbReference>
<organism evidence="1 2">
    <name type="scientific">Cyclobacterium lianum</name>
    <dbReference type="NCBI Taxonomy" id="388280"/>
    <lineage>
        <taxon>Bacteria</taxon>
        <taxon>Pseudomonadati</taxon>
        <taxon>Bacteroidota</taxon>
        <taxon>Cytophagia</taxon>
        <taxon>Cytophagales</taxon>
        <taxon>Cyclobacteriaceae</taxon>
        <taxon>Cyclobacterium</taxon>
    </lineage>
</organism>
<gene>
    <name evidence="1" type="ORF">SAMN04488057_101426</name>
</gene>
<dbReference type="STRING" id="388280.SAMN04488057_101426"/>
<name>A0A1M7IRG2_9BACT</name>
<dbReference type="AlphaFoldDB" id="A0A1M7IRG2"/>
<reference evidence="1 2" key="1">
    <citation type="submission" date="2016-11" db="EMBL/GenBank/DDBJ databases">
        <authorList>
            <person name="Jaros S."/>
            <person name="Januszkiewicz K."/>
            <person name="Wedrychowicz H."/>
        </authorList>
    </citation>
    <scope>NUCLEOTIDE SEQUENCE [LARGE SCALE GENOMIC DNA]</scope>
    <source>
        <strain evidence="1 2">CGMCC 1.6102</strain>
    </source>
</reference>